<comment type="caution">
    <text evidence="11">The sequence shown here is derived from an EMBL/GenBank/DDBJ whole genome shotgun (WGS) entry which is preliminary data.</text>
</comment>
<keyword evidence="5 9" id="KW-0285">Flavoprotein</keyword>
<evidence type="ECO:0000256" key="6">
    <source>
        <dbReference type="ARBA" id="ARBA00022643"/>
    </source>
</evidence>
<evidence type="ECO:0000259" key="10">
    <source>
        <dbReference type="Pfam" id="PF01180"/>
    </source>
</evidence>
<gene>
    <name evidence="9" type="primary">pyrD</name>
    <name evidence="11" type="ORF">K8U78_05910</name>
</gene>
<feature type="binding site" evidence="9">
    <location>
        <begin position="289"/>
        <end position="290"/>
    </location>
    <ligand>
        <name>FMN</name>
        <dbReference type="ChEBI" id="CHEBI:58210"/>
    </ligand>
</feature>
<evidence type="ECO:0000256" key="4">
    <source>
        <dbReference type="ARBA" id="ARBA00022490"/>
    </source>
</evidence>
<keyword evidence="4 9" id="KW-0963">Cytoplasm</keyword>
<dbReference type="InterPro" id="IPR049622">
    <property type="entry name" value="Dihydroorotate_DH_I"/>
</dbReference>
<reference evidence="11" key="1">
    <citation type="journal article" date="2021" name="PeerJ">
        <title>Extensive microbial diversity within the chicken gut microbiome revealed by metagenomics and culture.</title>
        <authorList>
            <person name="Gilroy R."/>
            <person name="Ravi A."/>
            <person name="Getino M."/>
            <person name="Pursley I."/>
            <person name="Horton D.L."/>
            <person name="Alikhan N.F."/>
            <person name="Baker D."/>
            <person name="Gharbi K."/>
            <person name="Hall N."/>
            <person name="Watson M."/>
            <person name="Adriaenssens E.M."/>
            <person name="Foster-Nyarko E."/>
            <person name="Jarju S."/>
            <person name="Secka A."/>
            <person name="Antonio M."/>
            <person name="Oren A."/>
            <person name="Chaudhuri R.R."/>
            <person name="La Ragione R."/>
            <person name="Hildebrand F."/>
            <person name="Pallen M.J."/>
        </authorList>
    </citation>
    <scope>NUCLEOTIDE SEQUENCE</scope>
    <source>
        <strain evidence="11">578</strain>
    </source>
</reference>
<evidence type="ECO:0000313" key="12">
    <source>
        <dbReference type="Proteomes" id="UP000715651"/>
    </source>
</evidence>
<dbReference type="EC" id="1.3.-.-" evidence="9"/>
<dbReference type="EMBL" id="DYWK01000009">
    <property type="protein sequence ID" value="HJF18657.1"/>
    <property type="molecule type" value="Genomic_DNA"/>
</dbReference>
<dbReference type="InterPro" id="IPR012135">
    <property type="entry name" value="Dihydroorotate_DH_1_2"/>
</dbReference>
<dbReference type="InterPro" id="IPR024920">
    <property type="entry name" value="Dihydroorotate_DH_1"/>
</dbReference>
<dbReference type="InterPro" id="IPR001295">
    <property type="entry name" value="Dihydroorotate_DH_CS"/>
</dbReference>
<comment type="function">
    <text evidence="9">Catalyzes the conversion of dihydroorotate to orotate.</text>
</comment>
<dbReference type="PANTHER" id="PTHR48109">
    <property type="entry name" value="DIHYDROOROTATE DEHYDROGENASE (QUINONE), MITOCHONDRIAL-RELATED"/>
    <property type="match status" value="1"/>
</dbReference>
<dbReference type="InterPro" id="IPR005720">
    <property type="entry name" value="Dihydroorotate_DH_cat"/>
</dbReference>
<sequence>MAETTENMLAISAHAQLLAGEETPQIIRPSSTRPDNLKKGGVVSDPRLGVELPGLKLKNPVMPASGTCWYGQEIARDYDLNRLGAIVLKTTTLRPREGNGQPRLLKSGEEWMNCNGLHNVGVEQLLADKLPWLEENYPELPVIASVAGNSIEEYEEIAGKLNASKHLNALELNISCPNVKAGGQAMGVDPEVVEELTRRCVQASDKPVYVKLTPNVTDITTIALAAERGGAAGLTMINTLTGLRFDLASRKPILSNVTGGVSGPALKPICLRLIHQVRQVCDIPIIGVGGITSAEDVLEYLIAGAQAVQVGSASFTDPLALPKIISALPVLMDQYGIDNLKNVKGE</sequence>
<dbReference type="Proteomes" id="UP000715651">
    <property type="component" value="Unassembled WGS sequence"/>
</dbReference>
<feature type="binding site" evidence="9">
    <location>
        <position position="89"/>
    </location>
    <ligand>
        <name>substrate</name>
    </ligand>
</feature>
<comment type="pathway">
    <text evidence="2 9">Pyrimidine metabolism; UMP biosynthesis via de novo pathway.</text>
</comment>
<keyword evidence="6 9" id="KW-0288">FMN</keyword>
<feature type="binding site" evidence="9">
    <location>
        <position position="65"/>
    </location>
    <ligand>
        <name>FMN</name>
        <dbReference type="ChEBI" id="CHEBI:58210"/>
    </ligand>
</feature>
<dbReference type="GO" id="GO:0044205">
    <property type="term" value="P:'de novo' UMP biosynthetic process"/>
    <property type="evidence" value="ECO:0007669"/>
    <property type="project" value="UniProtKB-UniRule"/>
</dbReference>
<reference evidence="11" key="2">
    <citation type="submission" date="2021-09" db="EMBL/GenBank/DDBJ databases">
        <authorList>
            <person name="Gilroy R."/>
        </authorList>
    </citation>
    <scope>NUCLEOTIDE SEQUENCE</scope>
    <source>
        <strain evidence="11">578</strain>
    </source>
</reference>
<dbReference type="PIRSF" id="PIRSF000164">
    <property type="entry name" value="DHO_oxidase"/>
    <property type="match status" value="1"/>
</dbReference>
<feature type="binding site" evidence="9">
    <location>
        <position position="263"/>
    </location>
    <ligand>
        <name>FMN</name>
        <dbReference type="ChEBI" id="CHEBI:58210"/>
    </ligand>
</feature>
<feature type="binding site" evidence="9">
    <location>
        <position position="173"/>
    </location>
    <ligand>
        <name>FMN</name>
        <dbReference type="ChEBI" id="CHEBI:58210"/>
    </ligand>
</feature>
<evidence type="ECO:0000256" key="8">
    <source>
        <dbReference type="ARBA" id="ARBA00023002"/>
    </source>
</evidence>
<dbReference type="PROSITE" id="PS00911">
    <property type="entry name" value="DHODEHASE_1"/>
    <property type="match status" value="1"/>
</dbReference>
<comment type="subcellular location">
    <subcellularLocation>
        <location evidence="1 9">Cytoplasm</location>
    </subcellularLocation>
</comment>
<evidence type="ECO:0000256" key="2">
    <source>
        <dbReference type="ARBA" id="ARBA00004725"/>
    </source>
</evidence>
<feature type="binding site" evidence="9">
    <location>
        <begin position="89"/>
        <end position="90"/>
    </location>
    <ligand>
        <name>FMN</name>
        <dbReference type="ChEBI" id="CHEBI:58210"/>
    </ligand>
</feature>
<evidence type="ECO:0000256" key="1">
    <source>
        <dbReference type="ARBA" id="ARBA00004496"/>
    </source>
</evidence>
<evidence type="ECO:0000313" key="11">
    <source>
        <dbReference type="EMBL" id="HJF18657.1"/>
    </source>
</evidence>
<dbReference type="InterPro" id="IPR050074">
    <property type="entry name" value="DHO_dehydrogenase"/>
</dbReference>
<keyword evidence="8 9" id="KW-0560">Oxidoreductase</keyword>
<evidence type="ECO:0000256" key="3">
    <source>
        <dbReference type="ARBA" id="ARBA00008008"/>
    </source>
</evidence>
<dbReference type="FunFam" id="3.20.20.70:FF:000027">
    <property type="entry name" value="Dihydropyrimidine dehydrogenase [NADP(+)]"/>
    <property type="match status" value="1"/>
</dbReference>
<dbReference type="InterPro" id="IPR033888">
    <property type="entry name" value="DHOD_1B"/>
</dbReference>
<dbReference type="Gene3D" id="3.20.20.70">
    <property type="entry name" value="Aldolase class I"/>
    <property type="match status" value="1"/>
</dbReference>
<name>A0A921FW78_9BIFI</name>
<feature type="binding site" evidence="9">
    <location>
        <begin position="238"/>
        <end position="239"/>
    </location>
    <ligand>
        <name>substrate</name>
    </ligand>
</feature>
<dbReference type="HAMAP" id="MF_00224">
    <property type="entry name" value="DHO_dh_type1"/>
    <property type="match status" value="1"/>
</dbReference>
<feature type="binding site" evidence="9">
    <location>
        <position position="237"/>
    </location>
    <ligand>
        <name>FMN</name>
        <dbReference type="ChEBI" id="CHEBI:58210"/>
    </ligand>
</feature>
<accession>A0A921FW78</accession>
<feature type="active site" description="Nucleophile" evidence="9">
    <location>
        <position position="176"/>
    </location>
</feature>
<evidence type="ECO:0000256" key="5">
    <source>
        <dbReference type="ARBA" id="ARBA00022630"/>
    </source>
</evidence>
<dbReference type="NCBIfam" id="TIGR01037">
    <property type="entry name" value="pyrD_sub1_fam"/>
    <property type="match status" value="1"/>
</dbReference>
<dbReference type="InterPro" id="IPR013785">
    <property type="entry name" value="Aldolase_TIM"/>
</dbReference>
<comment type="cofactor">
    <cofactor evidence="9">
        <name>FMN</name>
        <dbReference type="ChEBI" id="CHEBI:58210"/>
    </cofactor>
    <text evidence="9">Binds 1 FMN per subunit.</text>
</comment>
<evidence type="ECO:0000256" key="9">
    <source>
        <dbReference type="HAMAP-Rule" id="MF_00224"/>
    </source>
</evidence>
<evidence type="ECO:0000256" key="7">
    <source>
        <dbReference type="ARBA" id="ARBA00022975"/>
    </source>
</evidence>
<feature type="binding site" evidence="9">
    <location>
        <position position="173"/>
    </location>
    <ligand>
        <name>substrate</name>
    </ligand>
</feature>
<dbReference type="GO" id="GO:0004152">
    <property type="term" value="F:dihydroorotate dehydrogenase activity"/>
    <property type="evidence" value="ECO:0007669"/>
    <property type="project" value="UniProtKB-UniRule"/>
</dbReference>
<dbReference type="Pfam" id="PF01180">
    <property type="entry name" value="DHO_dh"/>
    <property type="match status" value="1"/>
</dbReference>
<comment type="caution">
    <text evidence="9">Lacks conserved residue(s) required for the propagation of feature annotation.</text>
</comment>
<dbReference type="PANTHER" id="PTHR48109:SF1">
    <property type="entry name" value="DIHYDROOROTATE DEHYDROGENASE (FUMARATE)"/>
    <property type="match status" value="1"/>
</dbReference>
<feature type="binding site" evidence="9">
    <location>
        <begin position="113"/>
        <end position="117"/>
    </location>
    <ligand>
        <name>substrate</name>
    </ligand>
</feature>
<feature type="binding site" evidence="9">
    <location>
        <begin position="311"/>
        <end position="312"/>
    </location>
    <ligand>
        <name>FMN</name>
        <dbReference type="ChEBI" id="CHEBI:58210"/>
    </ligand>
</feature>
<dbReference type="GO" id="GO:0006207">
    <property type="term" value="P:'de novo' pyrimidine nucleobase biosynthetic process"/>
    <property type="evidence" value="ECO:0007669"/>
    <property type="project" value="InterPro"/>
</dbReference>
<protein>
    <recommendedName>
        <fullName evidence="9">Dihydroorotate dehydrogenase</fullName>
        <shortName evidence="9">DHOD</shortName>
        <shortName evidence="9">DHODase</shortName>
        <shortName evidence="9">DHOdehase</shortName>
        <ecNumber evidence="9">1.3.-.-</ecNumber>
    </recommendedName>
</protein>
<dbReference type="NCBIfam" id="NF005574">
    <property type="entry name" value="PRK07259.1"/>
    <property type="match status" value="1"/>
</dbReference>
<dbReference type="CDD" id="cd04740">
    <property type="entry name" value="DHOD_1B_like"/>
    <property type="match status" value="1"/>
</dbReference>
<dbReference type="GO" id="GO:0005737">
    <property type="term" value="C:cytoplasm"/>
    <property type="evidence" value="ECO:0007669"/>
    <property type="project" value="UniProtKB-SubCell"/>
</dbReference>
<feature type="domain" description="Dihydroorotate dehydrogenase catalytic" evidence="10">
    <location>
        <begin position="48"/>
        <end position="332"/>
    </location>
</feature>
<dbReference type="SUPFAM" id="SSF51395">
    <property type="entry name" value="FMN-linked oxidoreductases"/>
    <property type="match status" value="1"/>
</dbReference>
<comment type="catalytic activity">
    <reaction evidence="9">
        <text>(S)-dihydroorotate + A = orotate + AH2</text>
        <dbReference type="Rhea" id="RHEA:18073"/>
        <dbReference type="ChEBI" id="CHEBI:13193"/>
        <dbReference type="ChEBI" id="CHEBI:17499"/>
        <dbReference type="ChEBI" id="CHEBI:30839"/>
        <dbReference type="ChEBI" id="CHEBI:30864"/>
    </reaction>
</comment>
<feature type="binding site" evidence="9">
    <location>
        <position position="211"/>
    </location>
    <ligand>
        <name>FMN</name>
        <dbReference type="ChEBI" id="CHEBI:58210"/>
    </ligand>
</feature>
<dbReference type="AlphaFoldDB" id="A0A921FW78"/>
<keyword evidence="7 9" id="KW-0665">Pyrimidine biosynthesis</keyword>
<dbReference type="PROSITE" id="PS00912">
    <property type="entry name" value="DHODEHASE_2"/>
    <property type="match status" value="1"/>
</dbReference>
<proteinExistence type="inferred from homology"/>
<comment type="similarity">
    <text evidence="3 9">Belongs to the dihydroorotate dehydrogenase family. Type 1 subfamily.</text>
</comment>
<organism evidence="11 12">
    <name type="scientific">Aeriscardovia aeriphila</name>
    <dbReference type="NCBI Taxonomy" id="218139"/>
    <lineage>
        <taxon>Bacteria</taxon>
        <taxon>Bacillati</taxon>
        <taxon>Actinomycetota</taxon>
        <taxon>Actinomycetes</taxon>
        <taxon>Bifidobacteriales</taxon>
        <taxon>Bifidobacteriaceae</taxon>
        <taxon>Aeriscardovia</taxon>
    </lineage>
</organism>